<reference evidence="3 4" key="1">
    <citation type="submission" date="2019-08" db="EMBL/GenBank/DDBJ databases">
        <title>Draft genome of C. urealyticum strain VH4248.</title>
        <authorList>
            <person name="Navas J."/>
        </authorList>
    </citation>
    <scope>NUCLEOTIDE SEQUENCE [LARGE SCALE GENOMIC DNA]</scope>
    <source>
        <strain evidence="3 4">VH4248</strain>
    </source>
</reference>
<feature type="region of interest" description="Disordered" evidence="1">
    <location>
        <begin position="473"/>
        <end position="531"/>
    </location>
</feature>
<feature type="compositionally biased region" description="Low complexity" evidence="1">
    <location>
        <begin position="473"/>
        <end position="500"/>
    </location>
</feature>
<feature type="compositionally biased region" description="Low complexity" evidence="1">
    <location>
        <begin position="292"/>
        <end position="307"/>
    </location>
</feature>
<accession>A0A5D4FWS7</accession>
<dbReference type="Proteomes" id="UP000324726">
    <property type="component" value="Unassembled WGS sequence"/>
</dbReference>
<dbReference type="InterPro" id="IPR005801">
    <property type="entry name" value="ADC_synthase"/>
</dbReference>
<dbReference type="PRINTS" id="PR00095">
    <property type="entry name" value="ANTSNTHASEI"/>
</dbReference>
<proteinExistence type="predicted"/>
<dbReference type="PANTHER" id="PTHR11236">
    <property type="entry name" value="AMINOBENZOATE/ANTHRANILATE SYNTHASE"/>
    <property type="match status" value="1"/>
</dbReference>
<dbReference type="GO" id="GO:0046820">
    <property type="term" value="F:4-amino-4-deoxychorismate synthase activity"/>
    <property type="evidence" value="ECO:0007669"/>
    <property type="project" value="TreeGrafter"/>
</dbReference>
<dbReference type="InterPro" id="IPR015890">
    <property type="entry name" value="Chorismate_C"/>
</dbReference>
<dbReference type="Gene3D" id="3.60.120.10">
    <property type="entry name" value="Anthranilate synthase"/>
    <property type="match status" value="1"/>
</dbReference>
<dbReference type="GO" id="GO:0008153">
    <property type="term" value="P:4-aminobenzoate biosynthetic process"/>
    <property type="evidence" value="ECO:0007669"/>
    <property type="project" value="TreeGrafter"/>
</dbReference>
<dbReference type="RefSeq" id="WP_148811448.1">
    <property type="nucleotide sequence ID" value="NZ_VSZI01000001.1"/>
</dbReference>
<dbReference type="PANTHER" id="PTHR11236:SF18">
    <property type="entry name" value="AMINODEOXYCHORISMATE SYNTHASE"/>
    <property type="match status" value="1"/>
</dbReference>
<dbReference type="InterPro" id="IPR019999">
    <property type="entry name" value="Anth_synth_I-like"/>
</dbReference>
<dbReference type="EMBL" id="VSZI01000001">
    <property type="protein sequence ID" value="TYR19719.1"/>
    <property type="molecule type" value="Genomic_DNA"/>
</dbReference>
<protein>
    <submittedName>
        <fullName evidence="3">Anthranilate synthase component I family protein</fullName>
    </submittedName>
</protein>
<feature type="domain" description="Chorismate-utilising enzyme C-terminal" evidence="2">
    <location>
        <begin position="361"/>
        <end position="474"/>
    </location>
</feature>
<feature type="compositionally biased region" description="Basic and acidic residues" evidence="1">
    <location>
        <begin position="517"/>
        <end position="531"/>
    </location>
</feature>
<evidence type="ECO:0000313" key="3">
    <source>
        <dbReference type="EMBL" id="TYR19719.1"/>
    </source>
</evidence>
<feature type="region of interest" description="Disordered" evidence="1">
    <location>
        <begin position="276"/>
        <end position="307"/>
    </location>
</feature>
<name>A0A5D4FWS7_9CORY</name>
<sequence length="695" mass="71134">MHYPWVSHAAGTTPDAGAAGVQPGSLTLRWRIFPISAGRGVSACQGAFRRAANTAFAALRHQGGEAADAVFLDSGSAFQGDTARSFLAFSSARAAVRGAVDGTVHSPVPEVGDDASAADGPGFAVAYRLPGHATGADVGDAAAGVGAAGADAGNVGAGDGAAFYDALRGQLRRIHVPEDFPAQLTGGFALGWVGAFGYELKNLSPDVLASATRRGAGLGAKHAAVPAQGAVAELGTGTGGAAPLRHRSHPDAALLFADRGLVFSPHDGAVIALALEPTGASGGPGGAPGDEPLTSPTPVTSPTPDASPAEAWFRQLEDRFGTGLRELFPADAEALTTPDAAPIVADREASEAAEYRLDHGHEQYLANVLACQEHITAGDSYELCLTTTARGPALADPWGAYQQLRDTSPVPYGAYLQFPGLGAAPATDPGTASPSPVAVNPRSRTAATQAGAPGLHVLSASPERFLRIRRAAVSSPGTPASAATSTSTPTNAPTGSTPAPLFVEAKPIKGTRPRGTGTEDERHRRELQNSEKDRAENLMIVDLLRNDLAKICRPGSVRVPELFAVESYSHVHQLVSTITGELDGGTGADAVDCLAACFPGGSMTGAPKVRSMELLEDLEGTARGLYSGAIGWLSPTGEADLSITIRTLIDDGRESSFGVGGAIVADSDPEAEWQEILVKASALLEALETRITESA</sequence>
<dbReference type="GO" id="GO:0000162">
    <property type="term" value="P:L-tryptophan biosynthetic process"/>
    <property type="evidence" value="ECO:0007669"/>
    <property type="project" value="TreeGrafter"/>
</dbReference>
<dbReference type="Pfam" id="PF00425">
    <property type="entry name" value="Chorismate_bind"/>
    <property type="match status" value="2"/>
</dbReference>
<comment type="caution">
    <text evidence="3">The sequence shown here is derived from an EMBL/GenBank/DDBJ whole genome shotgun (WGS) entry which is preliminary data.</text>
</comment>
<gene>
    <name evidence="3" type="ORF">FYJ87_01585</name>
</gene>
<dbReference type="GO" id="GO:0005737">
    <property type="term" value="C:cytoplasm"/>
    <property type="evidence" value="ECO:0007669"/>
    <property type="project" value="TreeGrafter"/>
</dbReference>
<evidence type="ECO:0000313" key="4">
    <source>
        <dbReference type="Proteomes" id="UP000324726"/>
    </source>
</evidence>
<dbReference type="AlphaFoldDB" id="A0A5D4FWS7"/>
<feature type="domain" description="Chorismate-utilising enzyme C-terminal" evidence="2">
    <location>
        <begin position="503"/>
        <end position="679"/>
    </location>
</feature>
<evidence type="ECO:0000256" key="1">
    <source>
        <dbReference type="SAM" id="MobiDB-lite"/>
    </source>
</evidence>
<dbReference type="SUPFAM" id="SSF56322">
    <property type="entry name" value="ADC synthase"/>
    <property type="match status" value="1"/>
</dbReference>
<organism evidence="3 4">
    <name type="scientific">Corynebacterium urealyticum</name>
    <dbReference type="NCBI Taxonomy" id="43771"/>
    <lineage>
        <taxon>Bacteria</taxon>
        <taxon>Bacillati</taxon>
        <taxon>Actinomycetota</taxon>
        <taxon>Actinomycetes</taxon>
        <taxon>Mycobacteriales</taxon>
        <taxon>Corynebacteriaceae</taxon>
        <taxon>Corynebacterium</taxon>
    </lineage>
</organism>
<evidence type="ECO:0000259" key="2">
    <source>
        <dbReference type="Pfam" id="PF00425"/>
    </source>
</evidence>
<feature type="region of interest" description="Disordered" evidence="1">
    <location>
        <begin position="426"/>
        <end position="456"/>
    </location>
</feature>